<dbReference type="AlphaFoldDB" id="A0A3M9XXG1"/>
<protein>
    <submittedName>
        <fullName evidence="2">CoxF</fullName>
    </submittedName>
</protein>
<proteinExistence type="predicted"/>
<gene>
    <name evidence="2" type="ORF">D1O30_06185</name>
</gene>
<dbReference type="EMBL" id="QWDD01000001">
    <property type="protein sequence ID" value="RNJ51590.1"/>
    <property type="molecule type" value="Genomic_DNA"/>
</dbReference>
<feature type="transmembrane region" description="Helical" evidence="1">
    <location>
        <begin position="28"/>
        <end position="54"/>
    </location>
</feature>
<organism evidence="2 3">
    <name type="scientific">Methylocystis hirsuta</name>
    <dbReference type="NCBI Taxonomy" id="369798"/>
    <lineage>
        <taxon>Bacteria</taxon>
        <taxon>Pseudomonadati</taxon>
        <taxon>Pseudomonadota</taxon>
        <taxon>Alphaproteobacteria</taxon>
        <taxon>Hyphomicrobiales</taxon>
        <taxon>Methylocystaceae</taxon>
        <taxon>Methylocystis</taxon>
    </lineage>
</organism>
<dbReference type="Proteomes" id="UP000268623">
    <property type="component" value="Unassembled WGS sequence"/>
</dbReference>
<sequence length="58" mass="6247">MKKGAGMFDRPGVVLTEEQARSRRARNIAIGVTIALLAALFYAVTLVKFGAAIVNRTI</sequence>
<name>A0A3M9XXG1_9HYPH</name>
<reference evidence="2 3" key="1">
    <citation type="submission" date="2018-08" db="EMBL/GenBank/DDBJ databases">
        <title>Genome sequence of Methylocystis hirsuta CSC1, a methanotroph able to accumulate PHAs.</title>
        <authorList>
            <person name="Bordel S."/>
            <person name="Rodriguez E."/>
            <person name="Gancedo J."/>
            <person name="Munoz R."/>
        </authorList>
    </citation>
    <scope>NUCLEOTIDE SEQUENCE [LARGE SCALE GENOMIC DNA]</scope>
    <source>
        <strain evidence="2 3">CSC1</strain>
    </source>
</reference>
<comment type="caution">
    <text evidence="2">The sequence shown here is derived from an EMBL/GenBank/DDBJ whole genome shotgun (WGS) entry which is preliminary data.</text>
</comment>
<keyword evidence="1" id="KW-0472">Membrane</keyword>
<accession>A0A3M9XXG1</accession>
<dbReference type="RefSeq" id="WP_123177447.1">
    <property type="nucleotide sequence ID" value="NZ_QWDD01000001.1"/>
</dbReference>
<evidence type="ECO:0000256" key="1">
    <source>
        <dbReference type="SAM" id="Phobius"/>
    </source>
</evidence>
<dbReference type="OrthoDB" id="8243434at2"/>
<keyword evidence="1" id="KW-1133">Transmembrane helix</keyword>
<keyword evidence="3" id="KW-1185">Reference proteome</keyword>
<keyword evidence="1" id="KW-0812">Transmembrane</keyword>
<evidence type="ECO:0000313" key="3">
    <source>
        <dbReference type="Proteomes" id="UP000268623"/>
    </source>
</evidence>
<evidence type="ECO:0000313" key="2">
    <source>
        <dbReference type="EMBL" id="RNJ51590.1"/>
    </source>
</evidence>